<sequence>MLPRVWFSGLRLTTSLVLPRRPGSNSTGPSTTITRTYNNMAVTLYYDYLLNPQQGRSTHKTKSNSMRESLCIGVPFLLTYLEQRWLKKPQELADLIAYLKSATARHVLLFRGR</sequence>
<evidence type="ECO:0000313" key="1">
    <source>
        <dbReference type="EMBL" id="KAJ8530996.1"/>
    </source>
</evidence>
<keyword evidence="2" id="KW-1185">Reference proteome</keyword>
<dbReference type="OrthoDB" id="449280at2759"/>
<gene>
    <name evidence="1" type="ORF">K7X08_025727</name>
</gene>
<dbReference type="Proteomes" id="UP001152561">
    <property type="component" value="Unassembled WGS sequence"/>
</dbReference>
<evidence type="ECO:0000313" key="2">
    <source>
        <dbReference type="Proteomes" id="UP001152561"/>
    </source>
</evidence>
<protein>
    <submittedName>
        <fullName evidence="1">Uncharacterized protein</fullName>
    </submittedName>
</protein>
<name>A0A9Q1QXE8_9SOLA</name>
<dbReference type="AlphaFoldDB" id="A0A9Q1QXE8"/>
<reference evidence="2" key="1">
    <citation type="journal article" date="2023" name="Proc. Natl. Acad. Sci. U.S.A.">
        <title>Genomic and structural basis for evolution of tropane alkaloid biosynthesis.</title>
        <authorList>
            <person name="Wanga Y.-J."/>
            <person name="Taina T."/>
            <person name="Yua J.-Y."/>
            <person name="Lia J."/>
            <person name="Xua B."/>
            <person name="Chenc J."/>
            <person name="D'Auriad J.C."/>
            <person name="Huanga J.-P."/>
            <person name="Huanga S.-X."/>
        </authorList>
    </citation>
    <scope>NUCLEOTIDE SEQUENCE [LARGE SCALE GENOMIC DNA]</scope>
    <source>
        <strain evidence="2">cv. KIB-2019</strain>
    </source>
</reference>
<comment type="caution">
    <text evidence="1">The sequence shown here is derived from an EMBL/GenBank/DDBJ whole genome shotgun (WGS) entry which is preliminary data.</text>
</comment>
<proteinExistence type="predicted"/>
<organism evidence="1 2">
    <name type="scientific">Anisodus acutangulus</name>
    <dbReference type="NCBI Taxonomy" id="402998"/>
    <lineage>
        <taxon>Eukaryota</taxon>
        <taxon>Viridiplantae</taxon>
        <taxon>Streptophyta</taxon>
        <taxon>Embryophyta</taxon>
        <taxon>Tracheophyta</taxon>
        <taxon>Spermatophyta</taxon>
        <taxon>Magnoliopsida</taxon>
        <taxon>eudicotyledons</taxon>
        <taxon>Gunneridae</taxon>
        <taxon>Pentapetalae</taxon>
        <taxon>asterids</taxon>
        <taxon>lamiids</taxon>
        <taxon>Solanales</taxon>
        <taxon>Solanaceae</taxon>
        <taxon>Solanoideae</taxon>
        <taxon>Hyoscyameae</taxon>
        <taxon>Anisodus</taxon>
    </lineage>
</organism>
<accession>A0A9Q1QXE8</accession>
<dbReference type="EMBL" id="JAJAGQ010000021">
    <property type="protein sequence ID" value="KAJ8530996.1"/>
    <property type="molecule type" value="Genomic_DNA"/>
</dbReference>